<evidence type="ECO:0000256" key="1">
    <source>
        <dbReference type="ARBA" id="ARBA00022723"/>
    </source>
</evidence>
<dbReference type="PANTHER" id="PTHR13832">
    <property type="entry name" value="PROTEIN PHOSPHATASE 2C"/>
    <property type="match status" value="1"/>
</dbReference>
<dbReference type="SMART" id="SM00332">
    <property type="entry name" value="PP2Cc"/>
    <property type="match status" value="1"/>
</dbReference>
<evidence type="ECO:0000259" key="6">
    <source>
        <dbReference type="PROSITE" id="PS51746"/>
    </source>
</evidence>
<sequence length="490" mass="55509">MDDASARPSSSAIQTEGEEESEGNATELPIKSDSCNHRKPTLEQIKMERDTLFLDLFSDRQRSARAIIEEAFQEELLKHGEEPQNQLPTAVPVRFRHPPVAGPIHDVFGDCMHTIFQKLMSRGVSVEYSHWMSYWIALEIDEDIGLSYREIKFDKDVYTTENSTEVKRKFSEKVWPTVEKIIWMSANNCKILEEKWTGIHVSADQMKGQRHKQEDRFVAYPNGQYINRGPDPVSLLAVFDGHGGHECSQYAAAHMWETWQYSRQTDADLCDQLVSALKFLDERMTERNKKEHWKGGTTAVCCAIDMEQKIIAFAWLGDSPGYIMSNLEFRKFTREHSPSDPDEARRVEANGGQLFVIGGELRVNGVLNLTRALGDVAGRPMISNQAESFQKTIDASDYLVLLACDGISDVLNTSDLYNLVQAFVHQYPVEEYNDLARFICNEAISAGSADNVTIVIGFLRSPEDVWRVMRCVSDDENSDTDSVEVDKGLN</sequence>
<evidence type="ECO:0000256" key="4">
    <source>
        <dbReference type="RuleBase" id="RU003465"/>
    </source>
</evidence>
<feature type="region of interest" description="Disordered" evidence="5">
    <location>
        <begin position="1"/>
        <end position="37"/>
    </location>
</feature>
<accession>A0A1I7UJP1</accession>
<dbReference type="FunFam" id="3.60.40.10:FF:000182">
    <property type="entry name" value="Protein phosphatase fem-2"/>
    <property type="match status" value="1"/>
</dbReference>
<organism evidence="7 8">
    <name type="scientific">Caenorhabditis tropicalis</name>
    <dbReference type="NCBI Taxonomy" id="1561998"/>
    <lineage>
        <taxon>Eukaryota</taxon>
        <taxon>Metazoa</taxon>
        <taxon>Ecdysozoa</taxon>
        <taxon>Nematoda</taxon>
        <taxon>Chromadorea</taxon>
        <taxon>Rhabditida</taxon>
        <taxon>Rhabditina</taxon>
        <taxon>Rhabditomorpha</taxon>
        <taxon>Rhabditoidea</taxon>
        <taxon>Rhabditidae</taxon>
        <taxon>Peloderinae</taxon>
        <taxon>Caenorhabditis</taxon>
    </lineage>
</organism>
<dbReference type="eggNOG" id="KOG0698">
    <property type="taxonomic scope" value="Eukaryota"/>
</dbReference>
<dbReference type="InterPro" id="IPR036457">
    <property type="entry name" value="PPM-type-like_dom_sf"/>
</dbReference>
<feature type="domain" description="PPM-type phosphatase" evidence="6">
    <location>
        <begin position="198"/>
        <end position="459"/>
    </location>
</feature>
<dbReference type="PROSITE" id="PS51746">
    <property type="entry name" value="PPM_2"/>
    <property type="match status" value="1"/>
</dbReference>
<keyword evidence="7" id="KW-1185">Reference proteome</keyword>
<evidence type="ECO:0000313" key="8">
    <source>
        <dbReference type="WBParaSite" id="Csp11.Scaffold630.g16641.t1"/>
    </source>
</evidence>
<proteinExistence type="inferred from homology"/>
<dbReference type="PANTHER" id="PTHR13832:SF741">
    <property type="entry name" value="PROTEIN PHOSPHATASE FEM-2"/>
    <property type="match status" value="1"/>
</dbReference>
<dbReference type="PROSITE" id="PS01032">
    <property type="entry name" value="PPM_1"/>
    <property type="match status" value="1"/>
</dbReference>
<evidence type="ECO:0000256" key="2">
    <source>
        <dbReference type="ARBA" id="ARBA00022801"/>
    </source>
</evidence>
<dbReference type="Gene3D" id="1.10.1740.220">
    <property type="match status" value="1"/>
</dbReference>
<dbReference type="STRING" id="1561998.A0A1I7UJP1"/>
<dbReference type="Proteomes" id="UP000095282">
    <property type="component" value="Unplaced"/>
</dbReference>
<dbReference type="Pfam" id="PF00481">
    <property type="entry name" value="PP2C"/>
    <property type="match status" value="1"/>
</dbReference>
<name>A0A1I7UJP1_9PELO</name>
<evidence type="ECO:0000313" key="7">
    <source>
        <dbReference type="Proteomes" id="UP000095282"/>
    </source>
</evidence>
<keyword evidence="3 4" id="KW-0904">Protein phosphatase</keyword>
<dbReference type="CDD" id="cd00143">
    <property type="entry name" value="PP2Cc"/>
    <property type="match status" value="1"/>
</dbReference>
<dbReference type="SUPFAM" id="SSF81606">
    <property type="entry name" value="PP2C-like"/>
    <property type="match status" value="1"/>
</dbReference>
<dbReference type="InterPro" id="IPR001932">
    <property type="entry name" value="PPM-type_phosphatase-like_dom"/>
</dbReference>
<dbReference type="WBParaSite" id="Csp11.Scaffold630.g16641.t1">
    <property type="protein sequence ID" value="Csp11.Scaffold630.g16641.t1"/>
    <property type="gene ID" value="Csp11.Scaffold630.g16641"/>
</dbReference>
<dbReference type="Gene3D" id="3.60.40.10">
    <property type="entry name" value="PPM-type phosphatase domain"/>
    <property type="match status" value="1"/>
</dbReference>
<dbReference type="InterPro" id="IPR000222">
    <property type="entry name" value="PP2C_BS"/>
</dbReference>
<evidence type="ECO:0000256" key="3">
    <source>
        <dbReference type="ARBA" id="ARBA00022912"/>
    </source>
</evidence>
<evidence type="ECO:0000256" key="5">
    <source>
        <dbReference type="SAM" id="MobiDB-lite"/>
    </source>
</evidence>
<keyword evidence="1" id="KW-0479">Metal-binding</keyword>
<reference evidence="8" key="1">
    <citation type="submission" date="2016-11" db="UniProtKB">
        <authorList>
            <consortium name="WormBaseParasite"/>
        </authorList>
    </citation>
    <scope>IDENTIFICATION</scope>
</reference>
<comment type="similarity">
    <text evidence="4">Belongs to the PP2C family.</text>
</comment>
<dbReference type="AlphaFoldDB" id="A0A1I7UJP1"/>
<dbReference type="GO" id="GO:0046872">
    <property type="term" value="F:metal ion binding"/>
    <property type="evidence" value="ECO:0007669"/>
    <property type="project" value="UniProtKB-KW"/>
</dbReference>
<dbReference type="GO" id="GO:0004722">
    <property type="term" value="F:protein serine/threonine phosphatase activity"/>
    <property type="evidence" value="ECO:0007669"/>
    <property type="project" value="InterPro"/>
</dbReference>
<keyword evidence="2 4" id="KW-0378">Hydrolase</keyword>
<protein>
    <submittedName>
        <fullName evidence="8">PPM-type phosphatase domain-containing protein</fullName>
    </submittedName>
</protein>
<dbReference type="InterPro" id="IPR015655">
    <property type="entry name" value="PP2C"/>
</dbReference>